<sequence>MSERSTVERDAGAAAASISDTVPCGAHRKNWDALEHDYAQADRYEQALTLAIIGELCRPCPALAECATWARLDKYTGLAAGTWFRSGRARSGKGRSGP</sequence>
<dbReference type="RefSeq" id="WP_255890603.1">
    <property type="nucleotide sequence ID" value="NZ_JAFMZM010000003.1"/>
</dbReference>
<dbReference type="EMBL" id="JBHTCH010000005">
    <property type="protein sequence ID" value="MFC7360122.1"/>
    <property type="molecule type" value="Genomic_DNA"/>
</dbReference>
<dbReference type="Proteomes" id="UP001596524">
    <property type="component" value="Unassembled WGS sequence"/>
</dbReference>
<organism evidence="1 2">
    <name type="scientific">Nocardioides astragali</name>
    <dbReference type="NCBI Taxonomy" id="1776736"/>
    <lineage>
        <taxon>Bacteria</taxon>
        <taxon>Bacillati</taxon>
        <taxon>Actinomycetota</taxon>
        <taxon>Actinomycetes</taxon>
        <taxon>Propionibacteriales</taxon>
        <taxon>Nocardioidaceae</taxon>
        <taxon>Nocardioides</taxon>
    </lineage>
</organism>
<keyword evidence="2" id="KW-1185">Reference proteome</keyword>
<evidence type="ECO:0000313" key="2">
    <source>
        <dbReference type="Proteomes" id="UP001596524"/>
    </source>
</evidence>
<comment type="caution">
    <text evidence="1">The sequence shown here is derived from an EMBL/GenBank/DDBJ whole genome shotgun (WGS) entry which is preliminary data.</text>
</comment>
<proteinExistence type="predicted"/>
<name>A0ABW2N2P0_9ACTN</name>
<protein>
    <recommendedName>
        <fullName evidence="3">4Fe-4S Wbl-type domain-containing protein</fullName>
    </recommendedName>
</protein>
<gene>
    <name evidence="1" type="ORF">ACFQO6_07540</name>
</gene>
<evidence type="ECO:0008006" key="3">
    <source>
        <dbReference type="Google" id="ProtNLM"/>
    </source>
</evidence>
<accession>A0ABW2N2P0</accession>
<reference evidence="2" key="1">
    <citation type="journal article" date="2019" name="Int. J. Syst. Evol. Microbiol.">
        <title>The Global Catalogue of Microorganisms (GCM) 10K type strain sequencing project: providing services to taxonomists for standard genome sequencing and annotation.</title>
        <authorList>
            <consortium name="The Broad Institute Genomics Platform"/>
            <consortium name="The Broad Institute Genome Sequencing Center for Infectious Disease"/>
            <person name="Wu L."/>
            <person name="Ma J."/>
        </authorList>
    </citation>
    <scope>NUCLEOTIDE SEQUENCE [LARGE SCALE GENOMIC DNA]</scope>
    <source>
        <strain evidence="2">FCH27</strain>
    </source>
</reference>
<evidence type="ECO:0000313" key="1">
    <source>
        <dbReference type="EMBL" id="MFC7360122.1"/>
    </source>
</evidence>